<dbReference type="NCBIfam" id="NF042420">
    <property type="entry name" value="Hsp18_Clos"/>
    <property type="match status" value="1"/>
</dbReference>
<dbReference type="AlphaFoldDB" id="A0A0E3K318"/>
<comment type="similarity">
    <text evidence="1 2">Belongs to the small heat shock protein (HSP20) family.</text>
</comment>
<dbReference type="PANTHER" id="PTHR11527">
    <property type="entry name" value="HEAT-SHOCK PROTEIN 20 FAMILY MEMBER"/>
    <property type="match status" value="1"/>
</dbReference>
<organism evidence="4 5">
    <name type="scientific">Clostridium scatologenes</name>
    <dbReference type="NCBI Taxonomy" id="1548"/>
    <lineage>
        <taxon>Bacteria</taxon>
        <taxon>Bacillati</taxon>
        <taxon>Bacillota</taxon>
        <taxon>Clostridia</taxon>
        <taxon>Eubacteriales</taxon>
        <taxon>Clostridiaceae</taxon>
        <taxon>Clostridium</taxon>
    </lineage>
</organism>
<evidence type="ECO:0000256" key="1">
    <source>
        <dbReference type="PROSITE-ProRule" id="PRU00285"/>
    </source>
</evidence>
<evidence type="ECO:0000313" key="4">
    <source>
        <dbReference type="EMBL" id="AKA71277.1"/>
    </source>
</evidence>
<keyword evidence="5" id="KW-1185">Reference proteome</keyword>
<dbReference type="HOGENOM" id="CLU_046737_8_3_9"/>
<dbReference type="InterPro" id="IPR008978">
    <property type="entry name" value="HSP20-like_chaperone"/>
</dbReference>
<accession>A0A0E3K318</accession>
<reference evidence="4 5" key="1">
    <citation type="journal article" date="2015" name="J. Biotechnol.">
        <title>Complete genome sequence of a malodorant-producing acetogen, Clostridium scatologenes ATCC 25775(T).</title>
        <authorList>
            <person name="Zhu Z."/>
            <person name="Guo T."/>
            <person name="Zheng H."/>
            <person name="Song T."/>
            <person name="Ouyang P."/>
            <person name="Xie J."/>
        </authorList>
    </citation>
    <scope>NUCLEOTIDE SEQUENCE [LARGE SCALE GENOMIC DNA]</scope>
    <source>
        <strain evidence="4 5">ATCC 25775</strain>
    </source>
</reference>
<dbReference type="InterPro" id="IPR053570">
    <property type="entry name" value="sHSP/HSP20"/>
</dbReference>
<dbReference type="KEGG" id="csq:CSCA_4152"/>
<evidence type="ECO:0000256" key="2">
    <source>
        <dbReference type="RuleBase" id="RU003616"/>
    </source>
</evidence>
<evidence type="ECO:0000313" key="5">
    <source>
        <dbReference type="Proteomes" id="UP000033115"/>
    </source>
</evidence>
<dbReference type="PROSITE" id="PS01031">
    <property type="entry name" value="SHSP"/>
    <property type="match status" value="1"/>
</dbReference>
<dbReference type="SUPFAM" id="SSF49764">
    <property type="entry name" value="HSP20-like chaperones"/>
    <property type="match status" value="1"/>
</dbReference>
<keyword evidence="4" id="KW-0346">Stress response</keyword>
<dbReference type="STRING" id="1548.CSCA_4152"/>
<protein>
    <submittedName>
        <fullName evidence="4">Heat shock protein Hsp20</fullName>
    </submittedName>
</protein>
<gene>
    <name evidence="4" type="ORF">CSCA_4152</name>
</gene>
<dbReference type="EMBL" id="CP009933">
    <property type="protein sequence ID" value="AKA71277.1"/>
    <property type="molecule type" value="Genomic_DNA"/>
</dbReference>
<evidence type="ECO:0000259" key="3">
    <source>
        <dbReference type="PROSITE" id="PS01031"/>
    </source>
</evidence>
<sequence>MFDMIPFRRNNSISKRGEDIFDSFFNNFFGEDMFYPSNISTFGNGFKVDLKEDENNYMIEADLPGIKKENIDINLNNNYLTISAKRQDDVEDKNGNYVRRERRYGEFKRSFYIDNVDENAIDASFSDGVLKVILPKKEKIKESQRRIDIH</sequence>
<dbReference type="Proteomes" id="UP000033115">
    <property type="component" value="Chromosome"/>
</dbReference>
<dbReference type="CDD" id="cd06471">
    <property type="entry name" value="ACD_LpsHSP_like"/>
    <property type="match status" value="1"/>
</dbReference>
<dbReference type="RefSeq" id="WP_029161047.1">
    <property type="nucleotide sequence ID" value="NZ_CP009933.1"/>
</dbReference>
<name>A0A0E3K318_CLOSL</name>
<dbReference type="InterPro" id="IPR002068">
    <property type="entry name" value="A-crystallin/Hsp20_dom"/>
</dbReference>
<proteinExistence type="inferred from homology"/>
<dbReference type="InterPro" id="IPR031107">
    <property type="entry name" value="Small_HSP"/>
</dbReference>
<dbReference type="Gene3D" id="2.60.40.790">
    <property type="match status" value="1"/>
</dbReference>
<dbReference type="Pfam" id="PF00011">
    <property type="entry name" value="HSP20"/>
    <property type="match status" value="1"/>
</dbReference>
<feature type="domain" description="SHSP" evidence="3">
    <location>
        <begin position="37"/>
        <end position="150"/>
    </location>
</feature>